<dbReference type="OrthoDB" id="2015405at2759"/>
<gene>
    <name evidence="4" type="ORF">BCV69DRAFT_300804</name>
</gene>
<dbReference type="RefSeq" id="XP_025346181.1">
    <property type="nucleotide sequence ID" value="XM_025494498.1"/>
</dbReference>
<evidence type="ECO:0000256" key="1">
    <source>
        <dbReference type="ARBA" id="ARBA00023002"/>
    </source>
</evidence>
<dbReference type="Proteomes" id="UP000245942">
    <property type="component" value="Unassembled WGS sequence"/>
</dbReference>
<dbReference type="InterPro" id="IPR002563">
    <property type="entry name" value="Flavin_Rdtase-like_dom"/>
</dbReference>
<feature type="region of interest" description="Disordered" evidence="2">
    <location>
        <begin position="255"/>
        <end position="281"/>
    </location>
</feature>
<feature type="region of interest" description="Disordered" evidence="2">
    <location>
        <begin position="88"/>
        <end position="107"/>
    </location>
</feature>
<sequence length="384" mass="40165">MASTSSNGAAITPLPRPRLPPSSRSRCRPPSKRYISNKSRRCFSSASSSGAEQQSREPSKDVAAQIRALMRQSAQPVAIITAFLPPASASKSKGSASEGSSTIVGEEEEADRGEALLVHGATLSSLTTVSLDPPRVAFSLKLPSRMADALLHHQRHSQRIRAAKYPSSHLSPRPHFIINLLSSTQARIAASLARPGTAPLDPATHPTLLWSSASKAAAAAAAVTQGELGSAEQVMGGDAHPLHMEDLVMSAHAFSSRSSTAGGSVGTDKGQREVEEEGEGEGVPLLRDSLGALACTLETSLDLGSEVITMDSSAHDRGEGEGQGKVDEAEEAGSRLFIARVDAVEGVQQANCSTGAGGGVESDEESKLPLLYWRLGFTTVKQES</sequence>
<accession>A0A316U3H0</accession>
<dbReference type="STRING" id="1684307.A0A316U3H0"/>
<dbReference type="GeneID" id="37016232"/>
<evidence type="ECO:0000313" key="4">
    <source>
        <dbReference type="EMBL" id="PWN19021.1"/>
    </source>
</evidence>
<feature type="region of interest" description="Disordered" evidence="2">
    <location>
        <begin position="1"/>
        <end position="62"/>
    </location>
</feature>
<feature type="compositionally biased region" description="Low complexity" evidence="2">
    <location>
        <begin position="42"/>
        <end position="53"/>
    </location>
</feature>
<dbReference type="Gene3D" id="2.30.110.10">
    <property type="entry name" value="Electron Transport, Fmn-binding Protein, Chain A"/>
    <property type="match status" value="1"/>
</dbReference>
<dbReference type="EMBL" id="KZ819333">
    <property type="protein sequence ID" value="PWN19021.1"/>
    <property type="molecule type" value="Genomic_DNA"/>
</dbReference>
<organism evidence="4 5">
    <name type="scientific">Pseudomicrostroma glucosiphilum</name>
    <dbReference type="NCBI Taxonomy" id="1684307"/>
    <lineage>
        <taxon>Eukaryota</taxon>
        <taxon>Fungi</taxon>
        <taxon>Dikarya</taxon>
        <taxon>Basidiomycota</taxon>
        <taxon>Ustilaginomycotina</taxon>
        <taxon>Exobasidiomycetes</taxon>
        <taxon>Microstromatales</taxon>
        <taxon>Microstromatales incertae sedis</taxon>
        <taxon>Pseudomicrostroma</taxon>
    </lineage>
</organism>
<name>A0A316U3H0_9BASI</name>
<dbReference type="Pfam" id="PF01613">
    <property type="entry name" value="Flavin_Reduct"/>
    <property type="match status" value="1"/>
</dbReference>
<feature type="domain" description="Flavin reductase like" evidence="3">
    <location>
        <begin position="70"/>
        <end position="326"/>
    </location>
</feature>
<proteinExistence type="predicted"/>
<keyword evidence="5" id="KW-1185">Reference proteome</keyword>
<dbReference type="SUPFAM" id="SSF50475">
    <property type="entry name" value="FMN-binding split barrel"/>
    <property type="match status" value="1"/>
</dbReference>
<dbReference type="InterPro" id="IPR050268">
    <property type="entry name" value="NADH-dep_flavin_reductase"/>
</dbReference>
<protein>
    <recommendedName>
        <fullName evidence="3">Flavin reductase like domain-containing protein</fullName>
    </recommendedName>
</protein>
<evidence type="ECO:0000313" key="5">
    <source>
        <dbReference type="Proteomes" id="UP000245942"/>
    </source>
</evidence>
<reference evidence="4 5" key="1">
    <citation type="journal article" date="2018" name="Mol. Biol. Evol.">
        <title>Broad Genomic Sampling Reveals a Smut Pathogenic Ancestry of the Fungal Clade Ustilaginomycotina.</title>
        <authorList>
            <person name="Kijpornyongpan T."/>
            <person name="Mondo S.J."/>
            <person name="Barry K."/>
            <person name="Sandor L."/>
            <person name="Lee J."/>
            <person name="Lipzen A."/>
            <person name="Pangilinan J."/>
            <person name="LaButti K."/>
            <person name="Hainaut M."/>
            <person name="Henrissat B."/>
            <person name="Grigoriev I.V."/>
            <person name="Spatafora J.W."/>
            <person name="Aime M.C."/>
        </authorList>
    </citation>
    <scope>NUCLEOTIDE SEQUENCE [LARGE SCALE GENOMIC DNA]</scope>
    <source>
        <strain evidence="4 5">MCA 4718</strain>
    </source>
</reference>
<keyword evidence="1" id="KW-0560">Oxidoreductase</keyword>
<dbReference type="InterPro" id="IPR012349">
    <property type="entry name" value="Split_barrel_FMN-bd"/>
</dbReference>
<evidence type="ECO:0000259" key="3">
    <source>
        <dbReference type="SMART" id="SM00903"/>
    </source>
</evidence>
<dbReference type="AlphaFoldDB" id="A0A316U3H0"/>
<dbReference type="SMART" id="SM00903">
    <property type="entry name" value="Flavin_Reduct"/>
    <property type="match status" value="1"/>
</dbReference>
<feature type="compositionally biased region" description="Low complexity" evidence="2">
    <location>
        <begin position="88"/>
        <end position="101"/>
    </location>
</feature>
<dbReference type="GO" id="GO:0042602">
    <property type="term" value="F:riboflavin reductase (NADPH) activity"/>
    <property type="evidence" value="ECO:0007669"/>
    <property type="project" value="TreeGrafter"/>
</dbReference>
<dbReference type="PANTHER" id="PTHR30466">
    <property type="entry name" value="FLAVIN REDUCTASE"/>
    <property type="match status" value="1"/>
</dbReference>
<dbReference type="PANTHER" id="PTHR30466:SF1">
    <property type="entry name" value="FMN REDUCTASE (NADH) RUTF"/>
    <property type="match status" value="1"/>
</dbReference>
<evidence type="ECO:0000256" key="2">
    <source>
        <dbReference type="SAM" id="MobiDB-lite"/>
    </source>
</evidence>
<dbReference type="GO" id="GO:0010181">
    <property type="term" value="F:FMN binding"/>
    <property type="evidence" value="ECO:0007669"/>
    <property type="project" value="InterPro"/>
</dbReference>